<organism evidence="2 3">
    <name type="scientific">Ideonella paludis</name>
    <dbReference type="NCBI Taxonomy" id="1233411"/>
    <lineage>
        <taxon>Bacteria</taxon>
        <taxon>Pseudomonadati</taxon>
        <taxon>Pseudomonadota</taxon>
        <taxon>Betaproteobacteria</taxon>
        <taxon>Burkholderiales</taxon>
        <taxon>Sphaerotilaceae</taxon>
        <taxon>Ideonella</taxon>
    </lineage>
</organism>
<feature type="region of interest" description="Disordered" evidence="1">
    <location>
        <begin position="1"/>
        <end position="21"/>
    </location>
</feature>
<comment type="caution">
    <text evidence="2">The sequence shown here is derived from an EMBL/GenBank/DDBJ whole genome shotgun (WGS) entry which is preliminary data.</text>
</comment>
<reference evidence="2 3" key="1">
    <citation type="submission" date="2021-04" db="EMBL/GenBank/DDBJ databases">
        <title>The genome sequence of type strain Ideonella paludis KCTC 32238.</title>
        <authorList>
            <person name="Liu Y."/>
        </authorList>
    </citation>
    <scope>NUCLEOTIDE SEQUENCE [LARGE SCALE GENOMIC DNA]</scope>
    <source>
        <strain evidence="2 3">KCTC 32238</strain>
    </source>
</reference>
<feature type="compositionally biased region" description="Low complexity" evidence="1">
    <location>
        <begin position="7"/>
        <end position="18"/>
    </location>
</feature>
<gene>
    <name evidence="2" type="ORF">KAK11_18900</name>
</gene>
<evidence type="ECO:0000313" key="3">
    <source>
        <dbReference type="Proteomes" id="UP000672097"/>
    </source>
</evidence>
<dbReference type="EMBL" id="JAGQDG010000008">
    <property type="protein sequence ID" value="MBQ0937401.1"/>
    <property type="molecule type" value="Genomic_DNA"/>
</dbReference>
<evidence type="ECO:0000256" key="1">
    <source>
        <dbReference type="SAM" id="MobiDB-lite"/>
    </source>
</evidence>
<dbReference type="RefSeq" id="WP_210810943.1">
    <property type="nucleotide sequence ID" value="NZ_JAGQDG010000008.1"/>
</dbReference>
<proteinExistence type="predicted"/>
<protein>
    <submittedName>
        <fullName evidence="2">Uncharacterized protein</fullName>
    </submittedName>
</protein>
<name>A0ABS5E305_9BURK</name>
<accession>A0ABS5E305</accession>
<sequence length="124" mass="13339">MDDSLNSATPSAPAARPACGPHSAAAAFCMPHSWEALRPWLGSALANDEHEPELLIAWLAQAPAHCRVQAQAALRAMSAGPWEVEHLPQDGRLSVRLYSSAPAARWRLKLHPAQPGGLIRLDLL</sequence>
<dbReference type="Proteomes" id="UP000672097">
    <property type="component" value="Unassembled WGS sequence"/>
</dbReference>
<keyword evidence="3" id="KW-1185">Reference proteome</keyword>
<evidence type="ECO:0000313" key="2">
    <source>
        <dbReference type="EMBL" id="MBQ0937401.1"/>
    </source>
</evidence>